<dbReference type="InterPro" id="IPR018480">
    <property type="entry name" value="PNAcMuramoyl-5peptid_Trfase_CS"/>
</dbReference>
<feature type="transmembrane region" description="Helical" evidence="7">
    <location>
        <begin position="201"/>
        <end position="218"/>
    </location>
</feature>
<dbReference type="RefSeq" id="WP_121700054.1">
    <property type="nucleotide sequence ID" value="NZ_JBCLPP010000013.1"/>
</dbReference>
<evidence type="ECO:0000256" key="3">
    <source>
        <dbReference type="ARBA" id="ARBA00022679"/>
    </source>
</evidence>
<keyword evidence="9" id="KW-1185">Reference proteome</keyword>
<name>A0ABV4CUU1_9BACT</name>
<feature type="transmembrane region" description="Helical" evidence="7">
    <location>
        <begin position="52"/>
        <end position="76"/>
    </location>
</feature>
<feature type="transmembrane region" description="Helical" evidence="7">
    <location>
        <begin position="341"/>
        <end position="359"/>
    </location>
</feature>
<feature type="transmembrane region" description="Helical" evidence="7">
    <location>
        <begin position="267"/>
        <end position="286"/>
    </location>
</feature>
<keyword evidence="2" id="KW-1003">Cell membrane</keyword>
<comment type="caution">
    <text evidence="8">The sequence shown here is derived from an EMBL/GenBank/DDBJ whole genome shotgun (WGS) entry which is preliminary data.</text>
</comment>
<feature type="transmembrane region" description="Helical" evidence="7">
    <location>
        <begin position="6"/>
        <end position="31"/>
    </location>
</feature>
<dbReference type="PANTHER" id="PTHR22926">
    <property type="entry name" value="PHOSPHO-N-ACETYLMURAMOYL-PENTAPEPTIDE-TRANSFERASE"/>
    <property type="match status" value="1"/>
</dbReference>
<proteinExistence type="predicted"/>
<reference evidence="8 9" key="1">
    <citation type="submission" date="2024-03" db="EMBL/GenBank/DDBJ databases">
        <title>Mouse gut bacterial collection (mGBC) of GemPharmatech.</title>
        <authorList>
            <person name="He Y."/>
            <person name="Dong L."/>
            <person name="Wu D."/>
            <person name="Gao X."/>
            <person name="Lin Z."/>
        </authorList>
    </citation>
    <scope>NUCLEOTIDE SEQUENCE [LARGE SCALE GENOMIC DNA]</scope>
    <source>
        <strain evidence="8 9">54-13</strain>
    </source>
</reference>
<evidence type="ECO:0000256" key="4">
    <source>
        <dbReference type="ARBA" id="ARBA00022692"/>
    </source>
</evidence>
<feature type="transmembrane region" description="Helical" evidence="7">
    <location>
        <begin position="148"/>
        <end position="165"/>
    </location>
</feature>
<keyword evidence="5 7" id="KW-1133">Transmembrane helix</keyword>
<evidence type="ECO:0000256" key="5">
    <source>
        <dbReference type="ARBA" id="ARBA00022989"/>
    </source>
</evidence>
<gene>
    <name evidence="8" type="ORF">AAK873_05920</name>
</gene>
<keyword evidence="4 7" id="KW-0812">Transmembrane</keyword>
<dbReference type="GO" id="GO:0016740">
    <property type="term" value="F:transferase activity"/>
    <property type="evidence" value="ECO:0007669"/>
    <property type="project" value="UniProtKB-KW"/>
</dbReference>
<evidence type="ECO:0000313" key="8">
    <source>
        <dbReference type="EMBL" id="MEY8245153.1"/>
    </source>
</evidence>
<dbReference type="EC" id="2.7.8.-" evidence="8"/>
<dbReference type="InterPro" id="IPR000715">
    <property type="entry name" value="Glycosyl_transferase_4"/>
</dbReference>
<dbReference type="PANTHER" id="PTHR22926:SF3">
    <property type="entry name" value="UNDECAPRENYL-PHOSPHATE ALPHA-N-ACETYLGLUCOSAMINYL 1-PHOSPHATE TRANSFERASE"/>
    <property type="match status" value="1"/>
</dbReference>
<keyword evidence="6 7" id="KW-0472">Membrane</keyword>
<feature type="transmembrane region" description="Helical" evidence="7">
    <location>
        <begin position="88"/>
        <end position="107"/>
    </location>
</feature>
<evidence type="ECO:0000256" key="7">
    <source>
        <dbReference type="SAM" id="Phobius"/>
    </source>
</evidence>
<dbReference type="CDD" id="cd06853">
    <property type="entry name" value="GT_WecA_like"/>
    <property type="match status" value="1"/>
</dbReference>
<evidence type="ECO:0000313" key="9">
    <source>
        <dbReference type="Proteomes" id="UP001565200"/>
    </source>
</evidence>
<accession>A0ABV4CUU1</accession>
<dbReference type="Proteomes" id="UP001565200">
    <property type="component" value="Unassembled WGS sequence"/>
</dbReference>
<feature type="transmembrane region" description="Helical" evidence="7">
    <location>
        <begin position="119"/>
        <end position="136"/>
    </location>
</feature>
<evidence type="ECO:0000256" key="6">
    <source>
        <dbReference type="ARBA" id="ARBA00023136"/>
    </source>
</evidence>
<feature type="transmembrane region" description="Helical" evidence="7">
    <location>
        <begin position="230"/>
        <end position="247"/>
    </location>
</feature>
<dbReference type="Pfam" id="PF00953">
    <property type="entry name" value="Glycos_transf_4"/>
    <property type="match status" value="1"/>
</dbReference>
<dbReference type="PROSITE" id="PS01348">
    <property type="entry name" value="MRAY_2"/>
    <property type="match status" value="1"/>
</dbReference>
<organism evidence="8 9">
    <name type="scientific">Heminiphilus faecis</name>
    <dbReference type="NCBI Taxonomy" id="2601703"/>
    <lineage>
        <taxon>Bacteria</taxon>
        <taxon>Pseudomonadati</taxon>
        <taxon>Bacteroidota</taxon>
        <taxon>Bacteroidia</taxon>
        <taxon>Bacteroidales</taxon>
        <taxon>Muribaculaceae</taxon>
        <taxon>Heminiphilus</taxon>
    </lineage>
</organism>
<evidence type="ECO:0000256" key="1">
    <source>
        <dbReference type="ARBA" id="ARBA00004651"/>
    </source>
</evidence>
<dbReference type="EMBL" id="JBCLPP010000013">
    <property type="protein sequence ID" value="MEY8245153.1"/>
    <property type="molecule type" value="Genomic_DNA"/>
</dbReference>
<evidence type="ECO:0000256" key="2">
    <source>
        <dbReference type="ARBA" id="ARBA00022475"/>
    </source>
</evidence>
<protein>
    <submittedName>
        <fullName evidence="8">MraY family glycosyltransferase</fullName>
        <ecNumber evidence="8">2.7.8.-</ecNumber>
    </submittedName>
</protein>
<sequence>MNYWLINCIAAFLISVFFAGVLIPQILLVAFRRNLFDQPDERKIHRGAVPRLGGIAFTPVICSVLALLLGVSTLLGRLELCAYMARNAATLAFGFCSLFTLYLVGMSDDLIGVRYRAKFIMQILCAVLLLAGGLWLNSLHGVLWIHTLPWWLGMPLTVIVIVYIVNAINLIDGIDGLASGLAAAALIIYGCAFFMIGRYVYAILSFSTLGVLVPFFYYNVFGDVKKRKKIFMGDTGSLTMGLLLSFLSLELYQASADTSKLLDVNPFILAFTPLLIPCMDVVRVFMRRIRHHGNPFLPDKTHIHHKLLALGIKPRLCMVLIVAIALVISAVNILLSYAVNVTLLLVVDVLVWTLVNIWLSRKISSHDNTISAAK</sequence>
<feature type="transmembrane region" description="Helical" evidence="7">
    <location>
        <begin position="177"/>
        <end position="195"/>
    </location>
</feature>
<feature type="transmembrane region" description="Helical" evidence="7">
    <location>
        <begin position="316"/>
        <end position="335"/>
    </location>
</feature>
<comment type="subcellular location">
    <subcellularLocation>
        <location evidence="1">Cell membrane</location>
        <topology evidence="1">Multi-pass membrane protein</topology>
    </subcellularLocation>
</comment>
<keyword evidence="3 8" id="KW-0808">Transferase</keyword>